<proteinExistence type="predicted"/>
<feature type="transmembrane region" description="Helical" evidence="1">
    <location>
        <begin position="49"/>
        <end position="69"/>
    </location>
</feature>
<reference evidence="2 3" key="1">
    <citation type="submission" date="2019-08" db="EMBL/GenBank/DDBJ databases">
        <title>Bacillus genomes from the desert of Cuatro Cienegas, Coahuila.</title>
        <authorList>
            <person name="Olmedo-Alvarez G."/>
        </authorList>
    </citation>
    <scope>NUCLEOTIDE SEQUENCE [LARGE SCALE GENOMIC DNA]</scope>
    <source>
        <strain evidence="2 3">CH446_14T</strain>
    </source>
</reference>
<evidence type="ECO:0000313" key="3">
    <source>
        <dbReference type="Proteomes" id="UP000322139"/>
    </source>
</evidence>
<protein>
    <recommendedName>
        <fullName evidence="4">DUF4367 domain-containing protein</fullName>
    </recommendedName>
</protein>
<accession>A0A5D4R4N3</accession>
<dbReference type="RefSeq" id="WP_148975902.1">
    <property type="nucleotide sequence ID" value="NZ_VTER01000008.1"/>
</dbReference>
<keyword evidence="1" id="KW-0812">Transmembrane</keyword>
<sequence length="206" mass="23717">MKELFEDTISFEKLDDIPRSKMQKDRSFKKIMEAAEPGRLEKIQVRQFPWVKGPLLTAAAFFIAAVYFYSQFSIPDQDSTFAELKELPIADIITAETDSEYSYITNGVNIELNESSYAENPFMKAMIRSMLHESAPTNYTPAEKPSYDALVRFKGGDTLQLKLWNVNEVIYFREESSKEFFKAPEKLSRSIFKTLKKEGFSLKRAG</sequence>
<keyword evidence="1" id="KW-1133">Transmembrane helix</keyword>
<dbReference type="AlphaFoldDB" id="A0A5D4R4N3"/>
<dbReference type="Proteomes" id="UP000322139">
    <property type="component" value="Unassembled WGS sequence"/>
</dbReference>
<keyword evidence="1" id="KW-0472">Membrane</keyword>
<comment type="caution">
    <text evidence="2">The sequence shown here is derived from an EMBL/GenBank/DDBJ whole genome shotgun (WGS) entry which is preliminary data.</text>
</comment>
<evidence type="ECO:0000256" key="1">
    <source>
        <dbReference type="SAM" id="Phobius"/>
    </source>
</evidence>
<evidence type="ECO:0008006" key="4">
    <source>
        <dbReference type="Google" id="ProtNLM"/>
    </source>
</evidence>
<dbReference type="EMBL" id="VTER01000008">
    <property type="protein sequence ID" value="TYS46325.1"/>
    <property type="molecule type" value="Genomic_DNA"/>
</dbReference>
<name>A0A5D4R4N3_9BACI</name>
<gene>
    <name evidence="2" type="ORF">FZD51_17260</name>
</gene>
<organism evidence="2 3">
    <name type="scientific">Bacillus infantis</name>
    <dbReference type="NCBI Taxonomy" id="324767"/>
    <lineage>
        <taxon>Bacteria</taxon>
        <taxon>Bacillati</taxon>
        <taxon>Bacillota</taxon>
        <taxon>Bacilli</taxon>
        <taxon>Bacillales</taxon>
        <taxon>Bacillaceae</taxon>
        <taxon>Bacillus</taxon>
    </lineage>
</organism>
<evidence type="ECO:0000313" key="2">
    <source>
        <dbReference type="EMBL" id="TYS46325.1"/>
    </source>
</evidence>